<dbReference type="RefSeq" id="WP_078673200.1">
    <property type="nucleotide sequence ID" value="NZ_FUWZ01000008.1"/>
</dbReference>
<accession>A0A1T4U435</accession>
<evidence type="ECO:0000256" key="9">
    <source>
        <dbReference type="ARBA" id="ARBA00023237"/>
    </source>
</evidence>
<dbReference type="Pfam" id="PF00593">
    <property type="entry name" value="TonB_dep_Rec_b-barrel"/>
    <property type="match status" value="1"/>
</dbReference>
<evidence type="ECO:0000313" key="15">
    <source>
        <dbReference type="EMBL" id="SKA47288.1"/>
    </source>
</evidence>
<keyword evidence="2 10" id="KW-0813">Transport</keyword>
<proteinExistence type="inferred from homology"/>
<dbReference type="NCBIfam" id="TIGR04057">
    <property type="entry name" value="SusC_RagA_signa"/>
    <property type="match status" value="1"/>
</dbReference>
<reference evidence="16" key="1">
    <citation type="submission" date="2017-02" db="EMBL/GenBank/DDBJ databases">
        <authorList>
            <person name="Varghese N."/>
            <person name="Submissions S."/>
        </authorList>
    </citation>
    <scope>NUCLEOTIDE SEQUENCE [LARGE SCALE GENOMIC DNA]</scope>
    <source>
        <strain evidence="16">DSM 22224</strain>
    </source>
</reference>
<sequence>MRKELIKALYARTVRPPFFSLVLCVVLLSVLDLDAQVAYASATRRQLTGAEGQASARVPDYAVSLQVEDLPLAAVLEKIEQQTALVFVYANEDIKASRKITLNVKNNKLDDVLQMLLLPLNIRYEFINNKIILKDATAVDLSRQQQELVIAGRVVNNKGEGIANVNVRLQGQSIGTVTDTRGNWTLKVPPAQANGTLVFSSVGYVPSEININGRTSIVAMLTADAKDLSEIVVTAYGQQKKTQVTAAISTISNKDITSRPTTNMFQALQGLAPNLIIQQNVAEPGAAINLNIRGVGSLTGNAPLVIVDGVQGGTTALQNLNPYDVENISVLKDAASAAIYGSQAANGVIYITTKRGKKDERPTVQYNGLYGWQTPTTLPRQVEAWEYMTLKNEALVNSGKTPQFAPSEIAFWHDRGSQPAMLREMVRRYTPQQNHSLSVTGGGKTSSYLLSLGYLDQGNMLQNRWLPSGQDFYYKRYNARLNVSVDIGKYVKVSGNVAYTRSNIRTQAFDMGLLMRDAMRVPRIYPVKDSLGNWVVPALTSNSVFAQLGEGGYKQNIIDNLMGGLDVVITPVPHLKINLNASGNYNINAETRRINKYSYAPYYTTATAPQFNELHKSEYKDLYTNVYATTEYENTFGQHYVKGQVGLRSDAVDEHYGFRMDRFGTTNLDGDWSIGGGYKPNPDGTFNYGNINDYNDFSNPNLYALNSLFGRLNYAFKDRYLAEFTWRYDGSSKLAPGHRWQFFPAFSLGWRVTDEAFMEYVKEHIGNVKLRYSWGRVGNSNIGGFNYLARVRLTDGDGDFRRGNYSFNNTPATGATFSTYNDLLQWEISTMSNYGIDADFFNGKLTASFDYFDKMTTGIYLFQTVPGTAGIDAPLENVGKVDNKGWELALTYRLNTGAFRHAFGFNIADNLNKVIRFGQESIRGSDVQFIIKEGFPIASYYGYRSDGLYQNLDDIKNAPKVPFAYNQQVMPGDVKYIDRNGDGVIDENDRYVFGNPFPRYTFGFNYNVSWKNFDFSMFWQGVGKRSQFLRGDIVEAFHNNEDHAMLQHLDRWTPLNPGASYPRLTIGAANANNFAYSDYWLFDTKYLRLKNVQLGYNLPTAWTNRAKVQQVRLYVSAQNLITIMPVRFRELGVDPEFTQFDDHMSMSNYNPVAGRNYPNARTFAVGLDVKF</sequence>
<keyword evidence="4" id="KW-0410">Iron transport</keyword>
<evidence type="ECO:0000259" key="12">
    <source>
        <dbReference type="Pfam" id="PF00593"/>
    </source>
</evidence>
<keyword evidence="4" id="KW-0406">Ion transport</keyword>
<dbReference type="InterPro" id="IPR037066">
    <property type="entry name" value="Plug_dom_sf"/>
</dbReference>
<evidence type="ECO:0000313" key="16">
    <source>
        <dbReference type="Proteomes" id="UP000190367"/>
    </source>
</evidence>
<dbReference type="STRING" id="634771.SAMN04488128_108150"/>
<dbReference type="PROSITE" id="PS52016">
    <property type="entry name" value="TONB_DEPENDENT_REC_3"/>
    <property type="match status" value="1"/>
</dbReference>
<dbReference type="Pfam" id="PF13715">
    <property type="entry name" value="CarbopepD_reg_2"/>
    <property type="match status" value="1"/>
</dbReference>
<dbReference type="Gene3D" id="2.40.170.20">
    <property type="entry name" value="TonB-dependent receptor, beta-barrel domain"/>
    <property type="match status" value="1"/>
</dbReference>
<dbReference type="InterPro" id="IPR011662">
    <property type="entry name" value="Secretin/TonB_short_N"/>
</dbReference>
<protein>
    <submittedName>
        <fullName evidence="15">TonB-linked outer membrane protein, SusC/RagA family</fullName>
    </submittedName>
</protein>
<dbReference type="InterPro" id="IPR008969">
    <property type="entry name" value="CarboxyPept-like_regulatory"/>
</dbReference>
<evidence type="ECO:0000256" key="5">
    <source>
        <dbReference type="ARBA" id="ARBA00022692"/>
    </source>
</evidence>
<dbReference type="NCBIfam" id="TIGR04056">
    <property type="entry name" value="OMP_RagA_SusC"/>
    <property type="match status" value="1"/>
</dbReference>
<evidence type="ECO:0000256" key="2">
    <source>
        <dbReference type="ARBA" id="ARBA00022448"/>
    </source>
</evidence>
<dbReference type="EMBL" id="FUWZ01000008">
    <property type="protein sequence ID" value="SKA47288.1"/>
    <property type="molecule type" value="Genomic_DNA"/>
</dbReference>
<dbReference type="GO" id="GO:0006826">
    <property type="term" value="P:iron ion transport"/>
    <property type="evidence" value="ECO:0007669"/>
    <property type="project" value="UniProtKB-KW"/>
</dbReference>
<dbReference type="Proteomes" id="UP000190367">
    <property type="component" value="Unassembled WGS sequence"/>
</dbReference>
<dbReference type="SUPFAM" id="SSF56935">
    <property type="entry name" value="Porins"/>
    <property type="match status" value="1"/>
</dbReference>
<evidence type="ECO:0000256" key="11">
    <source>
        <dbReference type="RuleBase" id="RU003357"/>
    </source>
</evidence>
<evidence type="ECO:0000259" key="13">
    <source>
        <dbReference type="Pfam" id="PF07660"/>
    </source>
</evidence>
<evidence type="ECO:0000256" key="6">
    <source>
        <dbReference type="ARBA" id="ARBA00023004"/>
    </source>
</evidence>
<dbReference type="OrthoDB" id="899266at2"/>
<evidence type="ECO:0000256" key="1">
    <source>
        <dbReference type="ARBA" id="ARBA00004571"/>
    </source>
</evidence>
<evidence type="ECO:0000256" key="7">
    <source>
        <dbReference type="ARBA" id="ARBA00023077"/>
    </source>
</evidence>
<dbReference type="InterPro" id="IPR023996">
    <property type="entry name" value="TonB-dep_OMP_SusC/RagA"/>
</dbReference>
<keyword evidence="16" id="KW-1185">Reference proteome</keyword>
<keyword evidence="5 10" id="KW-0812">Transmembrane</keyword>
<dbReference type="SUPFAM" id="SSF49464">
    <property type="entry name" value="Carboxypeptidase regulatory domain-like"/>
    <property type="match status" value="1"/>
</dbReference>
<dbReference type="InterPro" id="IPR036942">
    <property type="entry name" value="Beta-barrel_TonB_sf"/>
</dbReference>
<dbReference type="AlphaFoldDB" id="A0A1T4U435"/>
<organism evidence="15 16">
    <name type="scientific">Chitinophaga eiseniae</name>
    <dbReference type="NCBI Taxonomy" id="634771"/>
    <lineage>
        <taxon>Bacteria</taxon>
        <taxon>Pseudomonadati</taxon>
        <taxon>Bacteroidota</taxon>
        <taxon>Chitinophagia</taxon>
        <taxon>Chitinophagales</taxon>
        <taxon>Chitinophagaceae</taxon>
        <taxon>Chitinophaga</taxon>
    </lineage>
</organism>
<keyword evidence="7 11" id="KW-0798">TonB box</keyword>
<dbReference type="Pfam" id="PF07660">
    <property type="entry name" value="STN"/>
    <property type="match status" value="1"/>
</dbReference>
<evidence type="ECO:0000256" key="8">
    <source>
        <dbReference type="ARBA" id="ARBA00023136"/>
    </source>
</evidence>
<evidence type="ECO:0000256" key="3">
    <source>
        <dbReference type="ARBA" id="ARBA00022452"/>
    </source>
</evidence>
<name>A0A1T4U435_9BACT</name>
<dbReference type="InterPro" id="IPR012910">
    <property type="entry name" value="Plug_dom"/>
</dbReference>
<keyword evidence="9 10" id="KW-0998">Cell outer membrane</keyword>
<dbReference type="Gene3D" id="2.60.40.1120">
    <property type="entry name" value="Carboxypeptidase-like, regulatory domain"/>
    <property type="match status" value="1"/>
</dbReference>
<dbReference type="Gene3D" id="3.55.50.30">
    <property type="match status" value="1"/>
</dbReference>
<comment type="similarity">
    <text evidence="10 11">Belongs to the TonB-dependent receptor family.</text>
</comment>
<dbReference type="InterPro" id="IPR000531">
    <property type="entry name" value="Beta-barrel_TonB"/>
</dbReference>
<evidence type="ECO:0000256" key="4">
    <source>
        <dbReference type="ARBA" id="ARBA00022496"/>
    </source>
</evidence>
<comment type="subcellular location">
    <subcellularLocation>
        <location evidence="1 10">Cell outer membrane</location>
        <topology evidence="1 10">Multi-pass membrane protein</topology>
    </subcellularLocation>
</comment>
<feature type="domain" description="TonB-dependent receptor-like beta-barrel" evidence="12">
    <location>
        <begin position="606"/>
        <end position="1120"/>
    </location>
</feature>
<dbReference type="Gene3D" id="2.170.130.10">
    <property type="entry name" value="TonB-dependent receptor, plug domain"/>
    <property type="match status" value="1"/>
</dbReference>
<keyword evidence="6" id="KW-0408">Iron</keyword>
<dbReference type="InterPro" id="IPR039426">
    <property type="entry name" value="TonB-dep_rcpt-like"/>
</dbReference>
<dbReference type="Pfam" id="PF07715">
    <property type="entry name" value="Plug"/>
    <property type="match status" value="1"/>
</dbReference>
<keyword evidence="3 10" id="KW-1134">Transmembrane beta strand</keyword>
<keyword evidence="8 10" id="KW-0472">Membrane</keyword>
<dbReference type="InterPro" id="IPR023997">
    <property type="entry name" value="TonB-dep_OMP_SusC/RagA_CS"/>
</dbReference>
<evidence type="ECO:0000259" key="14">
    <source>
        <dbReference type="Pfam" id="PF07715"/>
    </source>
</evidence>
<evidence type="ECO:0000256" key="10">
    <source>
        <dbReference type="PROSITE-ProRule" id="PRU01360"/>
    </source>
</evidence>
<gene>
    <name evidence="15" type="ORF">SAMN04488128_108150</name>
</gene>
<dbReference type="GO" id="GO:0009279">
    <property type="term" value="C:cell outer membrane"/>
    <property type="evidence" value="ECO:0007669"/>
    <property type="project" value="UniProtKB-SubCell"/>
</dbReference>
<feature type="domain" description="Secretin/TonB short N-terminal" evidence="13">
    <location>
        <begin position="87"/>
        <end position="133"/>
    </location>
</feature>
<feature type="domain" description="TonB-dependent receptor plug" evidence="14">
    <location>
        <begin position="241"/>
        <end position="348"/>
    </location>
</feature>